<organism evidence="11 12">
    <name type="scientific">Dekkera bruxellensis</name>
    <name type="common">Brettanomyces custersii</name>
    <dbReference type="NCBI Taxonomy" id="5007"/>
    <lineage>
        <taxon>Eukaryota</taxon>
        <taxon>Fungi</taxon>
        <taxon>Dikarya</taxon>
        <taxon>Ascomycota</taxon>
        <taxon>Saccharomycotina</taxon>
        <taxon>Pichiomycetes</taxon>
        <taxon>Pichiales</taxon>
        <taxon>Pichiaceae</taxon>
        <taxon>Brettanomyces</taxon>
    </lineage>
</organism>
<keyword evidence="6 9" id="KW-0472">Membrane</keyword>
<dbReference type="Gene3D" id="2.10.250.10">
    <property type="entry name" value="Calreticulin/calnexin, P domain"/>
    <property type="match status" value="1"/>
</dbReference>
<protein>
    <recommendedName>
        <fullName evidence="13">Calnexin</fullName>
    </recommendedName>
</protein>
<dbReference type="GO" id="GO:0005509">
    <property type="term" value="F:calcium ion binding"/>
    <property type="evidence" value="ECO:0007669"/>
    <property type="project" value="InterPro"/>
</dbReference>
<dbReference type="FunFam" id="2.60.120.200:FF:000011">
    <property type="entry name" value="Probable calnexin"/>
    <property type="match status" value="1"/>
</dbReference>
<dbReference type="InterPro" id="IPR013320">
    <property type="entry name" value="ConA-like_dom_sf"/>
</dbReference>
<evidence type="ECO:0000313" key="11">
    <source>
        <dbReference type="EMBL" id="QOU21314.1"/>
    </source>
</evidence>
<dbReference type="KEGG" id="bbrx:BRETT_001036"/>
<feature type="compositionally biased region" description="Basic and acidic residues" evidence="10">
    <location>
        <begin position="553"/>
        <end position="565"/>
    </location>
</feature>
<dbReference type="RefSeq" id="XP_041137807.1">
    <property type="nucleotide sequence ID" value="XM_041279593.1"/>
</dbReference>
<name>A0A871R9E6_DEKBR</name>
<feature type="region of interest" description="Disordered" evidence="10">
    <location>
        <begin position="529"/>
        <end position="571"/>
    </location>
</feature>
<keyword evidence="8" id="KW-1015">Disulfide bond</keyword>
<dbReference type="PRINTS" id="PR00626">
    <property type="entry name" value="CALRETICULIN"/>
</dbReference>
<evidence type="ECO:0000256" key="6">
    <source>
        <dbReference type="ARBA" id="ARBA00023136"/>
    </source>
</evidence>
<feature type="compositionally biased region" description="Basic and acidic residues" evidence="10">
    <location>
        <begin position="442"/>
        <end position="454"/>
    </location>
</feature>
<evidence type="ECO:0000256" key="4">
    <source>
        <dbReference type="ARBA" id="ARBA00022824"/>
    </source>
</evidence>
<feature type="chain" id="PRO_5034293597" description="Calnexin" evidence="9">
    <location>
        <begin position="21"/>
        <end position="571"/>
    </location>
</feature>
<comment type="similarity">
    <text evidence="2 9">Belongs to the calreticulin family.</text>
</comment>
<dbReference type="Proteomes" id="UP000663131">
    <property type="component" value="Chromosome 8"/>
</dbReference>
<dbReference type="InterPro" id="IPR009033">
    <property type="entry name" value="Calreticulin/calnexin_P_dom_sf"/>
</dbReference>
<gene>
    <name evidence="11" type="ORF">BRETT_001036</name>
</gene>
<keyword evidence="4 9" id="KW-0256">Endoplasmic reticulum</keyword>
<keyword evidence="9" id="KW-0732">Signal</keyword>
<dbReference type="Pfam" id="PF00262">
    <property type="entry name" value="Calreticulin"/>
    <property type="match status" value="1"/>
</dbReference>
<dbReference type="SUPFAM" id="SSF49899">
    <property type="entry name" value="Concanavalin A-like lectins/glucanases"/>
    <property type="match status" value="2"/>
</dbReference>
<evidence type="ECO:0000313" key="12">
    <source>
        <dbReference type="Proteomes" id="UP000663131"/>
    </source>
</evidence>
<sequence length="571" mass="63896">MKLSPIVLGGVALLISVVDANVNSKKGIVHPQFEPYTKVLADDSFFEQFDTNLHQWKASNAKKNGGKAYNGKWEIEESTVNAGFKGDKGLVVKSEAALHAISVPLKKVFDNTNSTLVLQYEVKLQKGLNCGGAYVKLLSADAQDVIPEQFSDETPYQIMFGPDKCGSTNKVHFIFKRKNPITGKYEEKVLKVPPMARIVKTSVLYTLILKPTQEFEIRIDGDVVRAGSLFDKHFFDINPAKEVVDKKDKKPDDWVEEEFVRDPNATKPDDWDEDEPFMIPDTTAIKPSDWDEDMPASVPDPEATKPEYWDDDEDGKWKAPLIKNQNCENHGCGPWEAPKVRNPRFKGKWFPPMVKNPNYKGEWKPRLIQNPDYYDDRTPADLEPIGAIGFELWTMTDSILFDNIYLGHSIDEAEDIGNSTFLPKLKIEQQEAAASAPSSDYEPEKPASSTKDDDSWISSLLDSVVVKVVLFLRGANAYVLSLSSDPIHTLLNRPGEAVLYSSIFLSFFTLIYGFWSAVLQLITGRISTGTESVDGSTDENTSSEQNSNAEVIKPAEKSTESEKNETAAFKR</sequence>
<dbReference type="PROSITE" id="PS00803">
    <property type="entry name" value="CALRETICULIN_1"/>
    <property type="match status" value="1"/>
</dbReference>
<feature type="transmembrane region" description="Helical" evidence="9">
    <location>
        <begin position="497"/>
        <end position="515"/>
    </location>
</feature>
<evidence type="ECO:0000256" key="3">
    <source>
        <dbReference type="ARBA" id="ARBA00022692"/>
    </source>
</evidence>
<dbReference type="Gene3D" id="2.60.120.200">
    <property type="match status" value="1"/>
</dbReference>
<evidence type="ECO:0008006" key="13">
    <source>
        <dbReference type="Google" id="ProtNLM"/>
    </source>
</evidence>
<dbReference type="InterPro" id="IPR001580">
    <property type="entry name" value="Calret/calnex"/>
</dbReference>
<feature type="disulfide bond" evidence="8">
    <location>
        <begin position="130"/>
        <end position="165"/>
    </location>
</feature>
<reference evidence="11" key="1">
    <citation type="submission" date="2020-10" db="EMBL/GenBank/DDBJ databases">
        <authorList>
            <person name="Palmer J.M."/>
        </authorList>
    </citation>
    <scope>NUCLEOTIDE SEQUENCE</scope>
    <source>
        <strain evidence="11">UCD 2041</strain>
    </source>
</reference>
<dbReference type="EMBL" id="CP063136">
    <property type="protein sequence ID" value="QOU21314.1"/>
    <property type="molecule type" value="Genomic_DNA"/>
</dbReference>
<evidence type="ECO:0000256" key="7">
    <source>
        <dbReference type="ARBA" id="ARBA00023186"/>
    </source>
</evidence>
<dbReference type="FunFam" id="2.10.250.10:FF:000001">
    <property type="entry name" value="Calnexin homolog"/>
    <property type="match status" value="1"/>
</dbReference>
<evidence type="ECO:0000256" key="5">
    <source>
        <dbReference type="ARBA" id="ARBA00022989"/>
    </source>
</evidence>
<dbReference type="InterPro" id="IPR018124">
    <property type="entry name" value="Calret/calnex_CS"/>
</dbReference>
<feature type="compositionally biased region" description="Polar residues" evidence="10">
    <location>
        <begin position="529"/>
        <end position="549"/>
    </location>
</feature>
<evidence type="ECO:0000256" key="2">
    <source>
        <dbReference type="ARBA" id="ARBA00010983"/>
    </source>
</evidence>
<proteinExistence type="inferred from homology"/>
<evidence type="ECO:0000256" key="8">
    <source>
        <dbReference type="PIRSR" id="PIRSR601580-3"/>
    </source>
</evidence>
<dbReference type="AlphaFoldDB" id="A0A871R9E6"/>
<feature type="signal peptide" evidence="9">
    <location>
        <begin position="1"/>
        <end position="20"/>
    </location>
</feature>
<evidence type="ECO:0000256" key="10">
    <source>
        <dbReference type="SAM" id="MobiDB-lite"/>
    </source>
</evidence>
<evidence type="ECO:0000256" key="9">
    <source>
        <dbReference type="RuleBase" id="RU362126"/>
    </source>
</evidence>
<accession>A0A871R9E6</accession>
<dbReference type="GeneID" id="64572961"/>
<dbReference type="GO" id="GO:0006457">
    <property type="term" value="P:protein folding"/>
    <property type="evidence" value="ECO:0007669"/>
    <property type="project" value="InterPro"/>
</dbReference>
<dbReference type="GO" id="GO:0051082">
    <property type="term" value="F:unfolded protein binding"/>
    <property type="evidence" value="ECO:0007669"/>
    <property type="project" value="InterPro"/>
</dbReference>
<dbReference type="GO" id="GO:0005789">
    <property type="term" value="C:endoplasmic reticulum membrane"/>
    <property type="evidence" value="ECO:0007669"/>
    <property type="project" value="UniProtKB-SubCell"/>
</dbReference>
<feature type="region of interest" description="Disordered" evidence="10">
    <location>
        <begin position="433"/>
        <end position="454"/>
    </location>
</feature>
<dbReference type="SUPFAM" id="SSF63887">
    <property type="entry name" value="P-domain of calnexin/calreticulin"/>
    <property type="match status" value="1"/>
</dbReference>
<dbReference type="PANTHER" id="PTHR11073:SF1">
    <property type="entry name" value="CALNEXIN 14D-RELATED"/>
    <property type="match status" value="1"/>
</dbReference>
<keyword evidence="3 9" id="KW-0812">Transmembrane</keyword>
<evidence type="ECO:0000256" key="1">
    <source>
        <dbReference type="ARBA" id="ARBA00004115"/>
    </source>
</evidence>
<dbReference type="GO" id="GO:0036503">
    <property type="term" value="P:ERAD pathway"/>
    <property type="evidence" value="ECO:0007669"/>
    <property type="project" value="TreeGrafter"/>
</dbReference>
<keyword evidence="5 9" id="KW-1133">Transmembrane helix</keyword>
<dbReference type="PANTHER" id="PTHR11073">
    <property type="entry name" value="CALRETICULIN AND CALNEXIN"/>
    <property type="match status" value="1"/>
</dbReference>
<keyword evidence="7 9" id="KW-0143">Chaperone</keyword>
<dbReference type="PROSITE" id="PS00804">
    <property type="entry name" value="CALRETICULIN_2"/>
    <property type="match status" value="1"/>
</dbReference>
<feature type="region of interest" description="Disordered" evidence="10">
    <location>
        <begin position="283"/>
        <end position="312"/>
    </location>
</feature>
<comment type="subcellular location">
    <subcellularLocation>
        <location evidence="1">Endoplasmic reticulum membrane</location>
        <topology evidence="1">Single-pass type I membrane protein</topology>
    </subcellularLocation>
</comment>
<dbReference type="OrthoDB" id="1938156at2759"/>
<reference evidence="11" key="2">
    <citation type="journal article" name="BMC Genomics">
        <title>New genome assemblies reveal patterns of domestication and adaptation across Brettanomyces (Dekkera) species.</title>
        <authorList>
            <person name="Roach M.J."/>
            <person name="Borneman A.R."/>
        </authorList>
    </citation>
    <scope>NUCLEOTIDE SEQUENCE</scope>
    <source>
        <strain evidence="11">UCD 2041</strain>
    </source>
</reference>